<name>A0A2N9EDJ2_FAGSY</name>
<reference evidence="2" key="1">
    <citation type="submission" date="2018-02" db="EMBL/GenBank/DDBJ databases">
        <authorList>
            <person name="Cohen D.B."/>
            <person name="Kent A.D."/>
        </authorList>
    </citation>
    <scope>NUCLEOTIDE SEQUENCE</scope>
</reference>
<feature type="region of interest" description="Disordered" evidence="1">
    <location>
        <begin position="1"/>
        <end position="62"/>
    </location>
</feature>
<proteinExistence type="predicted"/>
<accession>A0A2N9EDJ2</accession>
<sequence>MECQVGGDTNTTLQPDSGGHGADASGERRATQLEGHHHQNAVVVSGGSSRFSWVNGHGSRRE</sequence>
<organism evidence="2">
    <name type="scientific">Fagus sylvatica</name>
    <name type="common">Beechnut</name>
    <dbReference type="NCBI Taxonomy" id="28930"/>
    <lineage>
        <taxon>Eukaryota</taxon>
        <taxon>Viridiplantae</taxon>
        <taxon>Streptophyta</taxon>
        <taxon>Embryophyta</taxon>
        <taxon>Tracheophyta</taxon>
        <taxon>Spermatophyta</taxon>
        <taxon>Magnoliopsida</taxon>
        <taxon>eudicotyledons</taxon>
        <taxon>Gunneridae</taxon>
        <taxon>Pentapetalae</taxon>
        <taxon>rosids</taxon>
        <taxon>fabids</taxon>
        <taxon>Fagales</taxon>
        <taxon>Fagaceae</taxon>
        <taxon>Fagus</taxon>
    </lineage>
</organism>
<dbReference type="EMBL" id="OIVN01000020">
    <property type="protein sequence ID" value="SPC72700.1"/>
    <property type="molecule type" value="Genomic_DNA"/>
</dbReference>
<evidence type="ECO:0000256" key="1">
    <source>
        <dbReference type="SAM" id="MobiDB-lite"/>
    </source>
</evidence>
<protein>
    <submittedName>
        <fullName evidence="2">Uncharacterized protein</fullName>
    </submittedName>
</protein>
<evidence type="ECO:0000313" key="2">
    <source>
        <dbReference type="EMBL" id="SPC72700.1"/>
    </source>
</evidence>
<feature type="compositionally biased region" description="Basic and acidic residues" evidence="1">
    <location>
        <begin position="25"/>
        <end position="37"/>
    </location>
</feature>
<dbReference type="AlphaFoldDB" id="A0A2N9EDJ2"/>
<gene>
    <name evidence="2" type="ORF">FSB_LOCUS582</name>
</gene>